<proteinExistence type="inferred from homology"/>
<evidence type="ECO:0000313" key="10">
    <source>
        <dbReference type="Proteomes" id="UP000886885"/>
    </source>
</evidence>
<reference evidence="9" key="1">
    <citation type="journal article" date="2020" name="bioRxiv">
        <title>Hybrid origin of Populus tomentosa Carr. identified through genome sequencing and phylogenomic analysis.</title>
        <authorList>
            <person name="An X."/>
            <person name="Gao K."/>
            <person name="Chen Z."/>
            <person name="Li J."/>
            <person name="Yang X."/>
            <person name="Yang X."/>
            <person name="Zhou J."/>
            <person name="Guo T."/>
            <person name="Zhao T."/>
            <person name="Huang S."/>
            <person name="Miao D."/>
            <person name="Khan W.U."/>
            <person name="Rao P."/>
            <person name="Ye M."/>
            <person name="Lei B."/>
            <person name="Liao W."/>
            <person name="Wang J."/>
            <person name="Ji L."/>
            <person name="Li Y."/>
            <person name="Guo B."/>
            <person name="Mustafa N.S."/>
            <person name="Li S."/>
            <person name="Yun Q."/>
            <person name="Keller S.R."/>
            <person name="Mao J."/>
            <person name="Zhang R."/>
            <person name="Strauss S.H."/>
        </authorList>
    </citation>
    <scope>NUCLEOTIDE SEQUENCE</scope>
    <source>
        <strain evidence="9">GM15</strain>
        <tissue evidence="9">Leaf</tissue>
    </source>
</reference>
<comment type="similarity">
    <text evidence="2 8">Belongs to the auxin efflux carrier (TC 2.A.69.1) family.</text>
</comment>
<organism evidence="9 10">
    <name type="scientific">Populus tomentosa</name>
    <name type="common">Chinese white poplar</name>
    <dbReference type="NCBI Taxonomy" id="118781"/>
    <lineage>
        <taxon>Eukaryota</taxon>
        <taxon>Viridiplantae</taxon>
        <taxon>Streptophyta</taxon>
        <taxon>Embryophyta</taxon>
        <taxon>Tracheophyta</taxon>
        <taxon>Spermatophyta</taxon>
        <taxon>Magnoliopsida</taxon>
        <taxon>eudicotyledons</taxon>
        <taxon>Gunneridae</taxon>
        <taxon>Pentapetalae</taxon>
        <taxon>rosids</taxon>
        <taxon>fabids</taxon>
        <taxon>Malpighiales</taxon>
        <taxon>Salicaceae</taxon>
        <taxon>Saliceae</taxon>
        <taxon>Populus</taxon>
    </lineage>
</organism>
<evidence type="ECO:0000313" key="9">
    <source>
        <dbReference type="EMBL" id="KAG6776153.1"/>
    </source>
</evidence>
<accession>A0A8X7ZRR6</accession>
<dbReference type="Proteomes" id="UP000886885">
    <property type="component" value="Chromosome 5A"/>
</dbReference>
<comment type="function">
    <text evidence="8">May act as a component of the auxin efflux carrier.</text>
</comment>
<gene>
    <name evidence="9" type="ORF">POTOM_019658</name>
</gene>
<feature type="transmembrane region" description="Helical" evidence="8">
    <location>
        <begin position="534"/>
        <end position="553"/>
    </location>
</feature>
<evidence type="ECO:0000256" key="8">
    <source>
        <dbReference type="RuleBase" id="RU362108"/>
    </source>
</evidence>
<dbReference type="PANTHER" id="PTHR31752">
    <property type="entry name" value="AUXIN EFFLUX CARRIER COMPONENT 1B-RELATED"/>
    <property type="match status" value="1"/>
</dbReference>
<dbReference type="GO" id="GO:0005886">
    <property type="term" value="C:plasma membrane"/>
    <property type="evidence" value="ECO:0007669"/>
    <property type="project" value="TreeGrafter"/>
</dbReference>
<feature type="transmembrane region" description="Helical" evidence="8">
    <location>
        <begin position="474"/>
        <end position="493"/>
    </location>
</feature>
<dbReference type="AlphaFoldDB" id="A0A8X7ZRR6"/>
<feature type="transmembrane region" description="Helical" evidence="8">
    <location>
        <begin position="565"/>
        <end position="584"/>
    </location>
</feature>
<dbReference type="NCBIfam" id="TIGR00946">
    <property type="entry name" value="2a69"/>
    <property type="match status" value="1"/>
</dbReference>
<dbReference type="InterPro" id="IPR004776">
    <property type="entry name" value="Mem_transp_PIN-like"/>
</dbReference>
<feature type="transmembrane region" description="Helical" evidence="8">
    <location>
        <begin position="445"/>
        <end position="462"/>
    </location>
</feature>
<feature type="transmembrane region" description="Helical" evidence="8">
    <location>
        <begin position="42"/>
        <end position="63"/>
    </location>
</feature>
<dbReference type="GO" id="GO:0005783">
    <property type="term" value="C:endoplasmic reticulum"/>
    <property type="evidence" value="ECO:0007669"/>
    <property type="project" value="TreeGrafter"/>
</dbReference>
<dbReference type="PANTHER" id="PTHR31752:SF56">
    <property type="entry name" value="AUXIN EFFLUX CARRIER COMPONENT 6"/>
    <property type="match status" value="1"/>
</dbReference>
<feature type="transmembrane region" description="Helical" evidence="8">
    <location>
        <begin position="166"/>
        <end position="186"/>
    </location>
</feature>
<evidence type="ECO:0000256" key="5">
    <source>
        <dbReference type="ARBA" id="ARBA00022989"/>
    </source>
</evidence>
<dbReference type="GO" id="GO:0010329">
    <property type="term" value="F:auxin efflux transmembrane transporter activity"/>
    <property type="evidence" value="ECO:0007669"/>
    <property type="project" value="TreeGrafter"/>
</dbReference>
<keyword evidence="5 8" id="KW-1133">Transmembrane helix</keyword>
<sequence>MGNFVQKCSIKPLETAHASRPSLTVLERVLRAKQKMITADDFYKVMCAMVPLYFAMLVAYGSVKWYKIFTPEQCSGINRFVAVFAVPVLSFHFIAQNNPYQMDTKFILADTLSKVLALVLLSVWAVFFNGEFDWLITLFSVATLPNTLVMGIPLLKAMYGDFTQSLMVQVVVLQCIIWYTLLLFLFEYRAATLLIKAQFPGPTAATISKIQLDDDVISLDGRDPLRTESETDGNGRIRVRIRRSTSSAPDSALSSSICLTPRPSNLSNAEVFSVNTPVPLHEYHGYNGHFSHGPNNEIVLCNGDLGLAYRSGTSPRLSGYASSDAYSLQPTPRASNFNELDLTNATNTPFWVRSPVAGKIYRQPSPAVPEVKLVWGESPVICPNGGGKDVAGKEISFRDSCKMPAPEESNLKESVSNQEMPHAIVMIRLILVVVGRKLSRNPNTYSSVLGLLWSLASFKWNVGMPSLVKYSIKIISDAGLGMAMFSLGLFMALQPRIIVCGKKRATMAMAIRFICGPIVMSTTSVAVGMRGVRLRAAIVQAALSQGIVPFVFAREYGLHPDIMSTGVIFGMLVSLPVTLIYYIFLGL</sequence>
<dbReference type="Pfam" id="PF03547">
    <property type="entry name" value="Mem_trans"/>
    <property type="match status" value="1"/>
</dbReference>
<dbReference type="GO" id="GO:0009734">
    <property type="term" value="P:auxin-activated signaling pathway"/>
    <property type="evidence" value="ECO:0007669"/>
    <property type="project" value="UniProtKB-UniRule"/>
</dbReference>
<feature type="transmembrane region" description="Helical" evidence="8">
    <location>
        <begin position="75"/>
        <end position="95"/>
    </location>
</feature>
<keyword evidence="10" id="KW-1185">Reference proteome</keyword>
<evidence type="ECO:0000256" key="7">
    <source>
        <dbReference type="ARBA" id="ARBA00023294"/>
    </source>
</evidence>
<dbReference type="InterPro" id="IPR014024">
    <property type="entry name" value="Auxin_eff_plant"/>
</dbReference>
<comment type="subcellular location">
    <subcellularLocation>
        <location evidence="1 8">Membrane</location>
        <topology evidence="1 8">Multi-pass membrane protein</topology>
    </subcellularLocation>
</comment>
<feature type="transmembrane region" description="Helical" evidence="8">
    <location>
        <begin position="107"/>
        <end position="128"/>
    </location>
</feature>
<evidence type="ECO:0000256" key="3">
    <source>
        <dbReference type="ARBA" id="ARBA00022448"/>
    </source>
</evidence>
<keyword evidence="6 8" id="KW-0472">Membrane</keyword>
<feature type="transmembrane region" description="Helical" evidence="8">
    <location>
        <begin position="134"/>
        <end position="154"/>
    </location>
</feature>
<keyword evidence="3 8" id="KW-0813">Transport</keyword>
<keyword evidence="7 8" id="KW-0927">Auxin signaling pathway</keyword>
<dbReference type="OrthoDB" id="1373506at2759"/>
<evidence type="ECO:0000256" key="6">
    <source>
        <dbReference type="ARBA" id="ARBA00023136"/>
    </source>
</evidence>
<dbReference type="EMBL" id="JAAWWB010000009">
    <property type="protein sequence ID" value="KAG6776153.1"/>
    <property type="molecule type" value="Genomic_DNA"/>
</dbReference>
<evidence type="ECO:0000256" key="2">
    <source>
        <dbReference type="ARBA" id="ARBA00009177"/>
    </source>
</evidence>
<keyword evidence="4 8" id="KW-0812">Transmembrane</keyword>
<protein>
    <recommendedName>
        <fullName evidence="8">Auxin efflux carrier component</fullName>
    </recommendedName>
</protein>
<dbReference type="GO" id="GO:0009926">
    <property type="term" value="P:auxin polar transport"/>
    <property type="evidence" value="ECO:0007669"/>
    <property type="project" value="TreeGrafter"/>
</dbReference>
<comment type="caution">
    <text evidence="9">The sequence shown here is derived from an EMBL/GenBank/DDBJ whole genome shotgun (WGS) entry which is preliminary data.</text>
</comment>
<evidence type="ECO:0000256" key="4">
    <source>
        <dbReference type="ARBA" id="ARBA00022692"/>
    </source>
</evidence>
<evidence type="ECO:0000256" key="1">
    <source>
        <dbReference type="ARBA" id="ARBA00004141"/>
    </source>
</evidence>
<comment type="caution">
    <text evidence="8">Lacks conserved residue(s) required for the propagation of feature annotation.</text>
</comment>
<dbReference type="InterPro" id="IPR051107">
    <property type="entry name" value="Auxin_Efflux_Carrier"/>
</dbReference>
<name>A0A8X7ZRR6_POPTO</name>